<dbReference type="PANTHER" id="PTHR23511:SF4">
    <property type="entry name" value="MAJOR FACILITATOR SUPERFAMILY (MFS) PROFILE DOMAIN-CONTAINING PROTEIN"/>
    <property type="match status" value="1"/>
</dbReference>
<evidence type="ECO:0000256" key="2">
    <source>
        <dbReference type="ARBA" id="ARBA00008335"/>
    </source>
</evidence>
<dbReference type="PROSITE" id="PS50850">
    <property type="entry name" value="MFS"/>
    <property type="match status" value="1"/>
</dbReference>
<feature type="transmembrane region" description="Helical" evidence="8">
    <location>
        <begin position="152"/>
        <end position="174"/>
    </location>
</feature>
<feature type="transmembrane region" description="Helical" evidence="8">
    <location>
        <begin position="241"/>
        <end position="264"/>
    </location>
</feature>
<evidence type="ECO:0000256" key="8">
    <source>
        <dbReference type="SAM" id="Phobius"/>
    </source>
</evidence>
<evidence type="ECO:0000256" key="6">
    <source>
        <dbReference type="ARBA" id="ARBA00023136"/>
    </source>
</evidence>
<dbReference type="Proteomes" id="UP000754883">
    <property type="component" value="Unassembled WGS sequence"/>
</dbReference>
<feature type="transmembrane region" description="Helical" evidence="8">
    <location>
        <begin position="480"/>
        <end position="500"/>
    </location>
</feature>
<feature type="transmembrane region" description="Helical" evidence="8">
    <location>
        <begin position="284"/>
        <end position="306"/>
    </location>
</feature>
<feature type="region of interest" description="Disordered" evidence="7">
    <location>
        <begin position="1"/>
        <end position="40"/>
    </location>
</feature>
<dbReference type="FunFam" id="1.20.1250.20:FF:000171">
    <property type="entry name" value="MFS general substrate transporter"/>
    <property type="match status" value="1"/>
</dbReference>
<reference evidence="10 11" key="2">
    <citation type="submission" date="2021-10" db="EMBL/GenBank/DDBJ databases">
        <authorList>
            <person name="Piombo E."/>
        </authorList>
    </citation>
    <scope>NUCLEOTIDE SEQUENCE [LARGE SCALE GENOMIC DNA]</scope>
</reference>
<dbReference type="SUPFAM" id="SSF103473">
    <property type="entry name" value="MFS general substrate transporter"/>
    <property type="match status" value="1"/>
</dbReference>
<evidence type="ECO:0000259" key="9">
    <source>
        <dbReference type="PROSITE" id="PS50850"/>
    </source>
</evidence>
<sequence length="570" mass="62363">MASSSDPTADSKSVKAQIKSHDGKDNGASAGIDGPRDVRNAEDASLNGSDVLALQDVDPAMNMKMHLVNNVSDEYAICRLSPLPMPFLAVALLPLLTMIPCSSQKAIDEIGWTPYHMKLFFLNGFGYAVDSMITLFQSIVAGQSFMEFGGVGFANGLTIAVYVGMLLGAIFWGFGADIIGRKYAFNCSLFICSISCIIAGGMPNWPALGVFVALLGFGGGGNLVLDTTVFLEFLPSHKQWLVTLMACWWGVGQAIAGFIAWGFMVPEKWNCADIETCTKDNNWGWRYVLFTGGSIVFVLSILRITIVRLMETPKYLLGMGKDAEVVETLQHIATKYNKPCSLTLEQLEACGTTTSAHSKSKYSVGELMIHMRGLFSTKKMTLSTLLIWLSWTLIGLAYPLYLVFLPQYLKNRGTSFERTPYENWRNYALNNTSSIFGPLAGAFMCNTKLLGRKYTMAIGSLMTMAFFFAYTAVRTNAQDIAFNCLISFCLNIYYGTLYAYTPEVLPSAHRATGNGISVSFNRIMGIISAIVAAKADTSTDAPLYICASLYIVAAIVAVLFPYEPYGRRSS</sequence>
<dbReference type="AlphaFoldDB" id="A0A9N9U8M9"/>
<dbReference type="EMBL" id="CABFNO020001301">
    <property type="protein sequence ID" value="CAG9979128.1"/>
    <property type="molecule type" value="Genomic_DNA"/>
</dbReference>
<keyword evidence="4 8" id="KW-0812">Transmembrane</keyword>
<evidence type="ECO:0000256" key="4">
    <source>
        <dbReference type="ARBA" id="ARBA00022692"/>
    </source>
</evidence>
<dbReference type="PANTHER" id="PTHR23511">
    <property type="entry name" value="SYNAPTIC VESICLE GLYCOPROTEIN 2"/>
    <property type="match status" value="1"/>
</dbReference>
<name>A0A9N9U8M9_9HYPO</name>
<keyword evidence="3" id="KW-0813">Transport</keyword>
<accession>A0A9N9U8M9</accession>
<gene>
    <name evidence="10" type="ORF">CBYS24578_00004716</name>
</gene>
<evidence type="ECO:0000313" key="11">
    <source>
        <dbReference type="Proteomes" id="UP000754883"/>
    </source>
</evidence>
<protein>
    <recommendedName>
        <fullName evidence="9">Major facilitator superfamily (MFS) profile domain-containing protein</fullName>
    </recommendedName>
</protein>
<evidence type="ECO:0000256" key="1">
    <source>
        <dbReference type="ARBA" id="ARBA00004141"/>
    </source>
</evidence>
<dbReference type="InterPro" id="IPR036259">
    <property type="entry name" value="MFS_trans_sf"/>
</dbReference>
<comment type="caution">
    <text evidence="10">The sequence shown here is derived from an EMBL/GenBank/DDBJ whole genome shotgun (WGS) entry which is preliminary data.</text>
</comment>
<feature type="transmembrane region" description="Helical" evidence="8">
    <location>
        <begin position="541"/>
        <end position="562"/>
    </location>
</feature>
<dbReference type="GO" id="GO:0016020">
    <property type="term" value="C:membrane"/>
    <property type="evidence" value="ECO:0007669"/>
    <property type="project" value="UniProtKB-SubCell"/>
</dbReference>
<feature type="transmembrane region" description="Helical" evidence="8">
    <location>
        <begin position="208"/>
        <end position="234"/>
    </location>
</feature>
<organism evidence="10 11">
    <name type="scientific">Clonostachys byssicola</name>
    <dbReference type="NCBI Taxonomy" id="160290"/>
    <lineage>
        <taxon>Eukaryota</taxon>
        <taxon>Fungi</taxon>
        <taxon>Dikarya</taxon>
        <taxon>Ascomycota</taxon>
        <taxon>Pezizomycotina</taxon>
        <taxon>Sordariomycetes</taxon>
        <taxon>Hypocreomycetidae</taxon>
        <taxon>Hypocreales</taxon>
        <taxon>Bionectriaceae</taxon>
        <taxon>Clonostachys</taxon>
    </lineage>
</organism>
<keyword evidence="6 8" id="KW-0472">Membrane</keyword>
<feature type="transmembrane region" description="Helical" evidence="8">
    <location>
        <begin position="380"/>
        <end position="401"/>
    </location>
</feature>
<comment type="similarity">
    <text evidence="2">Belongs to the major facilitator superfamily.</text>
</comment>
<comment type="subcellular location">
    <subcellularLocation>
        <location evidence="1">Membrane</location>
        <topology evidence="1">Multi-pass membrane protein</topology>
    </subcellularLocation>
</comment>
<dbReference type="Pfam" id="PF07690">
    <property type="entry name" value="MFS_1"/>
    <property type="match status" value="1"/>
</dbReference>
<reference evidence="11" key="1">
    <citation type="submission" date="2019-06" db="EMBL/GenBank/DDBJ databases">
        <authorList>
            <person name="Broberg M."/>
        </authorList>
    </citation>
    <scope>NUCLEOTIDE SEQUENCE [LARGE SCALE GENOMIC DNA]</scope>
</reference>
<keyword evidence="11" id="KW-1185">Reference proteome</keyword>
<keyword evidence="5 8" id="KW-1133">Transmembrane helix</keyword>
<dbReference type="CDD" id="cd17316">
    <property type="entry name" value="MFS_SV2_like"/>
    <property type="match status" value="1"/>
</dbReference>
<dbReference type="InterPro" id="IPR020846">
    <property type="entry name" value="MFS_dom"/>
</dbReference>
<dbReference type="OrthoDB" id="3936150at2759"/>
<evidence type="ECO:0000256" key="7">
    <source>
        <dbReference type="SAM" id="MobiDB-lite"/>
    </source>
</evidence>
<feature type="transmembrane region" description="Helical" evidence="8">
    <location>
        <begin position="183"/>
        <end position="202"/>
    </location>
</feature>
<proteinExistence type="inferred from homology"/>
<feature type="transmembrane region" description="Helical" evidence="8">
    <location>
        <begin position="119"/>
        <end position="140"/>
    </location>
</feature>
<evidence type="ECO:0000256" key="5">
    <source>
        <dbReference type="ARBA" id="ARBA00022989"/>
    </source>
</evidence>
<feature type="transmembrane region" description="Helical" evidence="8">
    <location>
        <begin position="454"/>
        <end position="473"/>
    </location>
</feature>
<evidence type="ECO:0000313" key="10">
    <source>
        <dbReference type="EMBL" id="CAG9979128.1"/>
    </source>
</evidence>
<dbReference type="InterPro" id="IPR011701">
    <property type="entry name" value="MFS"/>
</dbReference>
<evidence type="ECO:0000256" key="3">
    <source>
        <dbReference type="ARBA" id="ARBA00022448"/>
    </source>
</evidence>
<feature type="compositionally biased region" description="Polar residues" evidence="7">
    <location>
        <begin position="1"/>
        <end position="11"/>
    </location>
</feature>
<feature type="domain" description="Major facilitator superfamily (MFS) profile" evidence="9">
    <location>
        <begin position="116"/>
        <end position="565"/>
    </location>
</feature>
<dbReference type="Gene3D" id="1.20.1250.20">
    <property type="entry name" value="MFS general substrate transporter like domains"/>
    <property type="match status" value="1"/>
</dbReference>
<dbReference type="GO" id="GO:0022857">
    <property type="term" value="F:transmembrane transporter activity"/>
    <property type="evidence" value="ECO:0007669"/>
    <property type="project" value="InterPro"/>
</dbReference>